<gene>
    <name evidence="3" type="ORF">CLODIP_2_CD06139</name>
</gene>
<dbReference type="InterPro" id="IPR000618">
    <property type="entry name" value="Insect_cuticle"/>
</dbReference>
<accession>A0A8S1C0C9</accession>
<name>A0A8S1C0C9_9INSE</name>
<evidence type="ECO:0000313" key="4">
    <source>
        <dbReference type="Proteomes" id="UP000494165"/>
    </source>
</evidence>
<dbReference type="PANTHER" id="PTHR10380:SF196">
    <property type="entry name" value="CUTICULAR PROTEIN 72EA"/>
    <property type="match status" value="1"/>
</dbReference>
<keyword evidence="2" id="KW-0732">Signal</keyword>
<dbReference type="GO" id="GO:0008010">
    <property type="term" value="F:structural constituent of chitin-based larval cuticle"/>
    <property type="evidence" value="ECO:0007669"/>
    <property type="project" value="TreeGrafter"/>
</dbReference>
<dbReference type="GO" id="GO:0062129">
    <property type="term" value="C:chitin-based extracellular matrix"/>
    <property type="evidence" value="ECO:0007669"/>
    <property type="project" value="TreeGrafter"/>
</dbReference>
<keyword evidence="4" id="KW-1185">Reference proteome</keyword>
<dbReference type="PROSITE" id="PS51155">
    <property type="entry name" value="CHIT_BIND_RR_2"/>
    <property type="match status" value="1"/>
</dbReference>
<dbReference type="OrthoDB" id="6358661at2759"/>
<dbReference type="EMBL" id="CADEPI010000020">
    <property type="protein sequence ID" value="CAB3365407.1"/>
    <property type="molecule type" value="Genomic_DNA"/>
</dbReference>
<feature type="signal peptide" evidence="2">
    <location>
        <begin position="1"/>
        <end position="18"/>
    </location>
</feature>
<reference evidence="3 4" key="1">
    <citation type="submission" date="2020-04" db="EMBL/GenBank/DDBJ databases">
        <authorList>
            <person name="Alioto T."/>
            <person name="Alioto T."/>
            <person name="Gomez Garrido J."/>
        </authorList>
    </citation>
    <scope>NUCLEOTIDE SEQUENCE [LARGE SCALE GENOMIC DNA]</scope>
</reference>
<protein>
    <recommendedName>
        <fullName evidence="5">Cuticle protein 16.8</fullName>
    </recommendedName>
</protein>
<dbReference type="Pfam" id="PF00379">
    <property type="entry name" value="Chitin_bind_4"/>
    <property type="match status" value="1"/>
</dbReference>
<evidence type="ECO:0000256" key="2">
    <source>
        <dbReference type="SAM" id="SignalP"/>
    </source>
</evidence>
<sequence length="146" mass="15704">MEHQIFIALIALTTVVTAVQQVAVIAHQEEELPPQPYAFSYAAGRAPGHVDRTHSETKDEFGVVRGQFSYVDPRNRIRTVNYVADAAGFHPVLNTGAAPVTDTPVVAAAKLRHLALAEKIAADHARIAAERAALAPPSEQILDGHL</sequence>
<organism evidence="3 4">
    <name type="scientific">Cloeon dipterum</name>
    <dbReference type="NCBI Taxonomy" id="197152"/>
    <lineage>
        <taxon>Eukaryota</taxon>
        <taxon>Metazoa</taxon>
        <taxon>Ecdysozoa</taxon>
        <taxon>Arthropoda</taxon>
        <taxon>Hexapoda</taxon>
        <taxon>Insecta</taxon>
        <taxon>Pterygota</taxon>
        <taxon>Palaeoptera</taxon>
        <taxon>Ephemeroptera</taxon>
        <taxon>Pisciforma</taxon>
        <taxon>Baetidae</taxon>
        <taxon>Cloeon</taxon>
    </lineage>
</organism>
<dbReference type="InterPro" id="IPR050468">
    <property type="entry name" value="Cuticle_Struct_Prot"/>
</dbReference>
<comment type="caution">
    <text evidence="3">The sequence shown here is derived from an EMBL/GenBank/DDBJ whole genome shotgun (WGS) entry which is preliminary data.</text>
</comment>
<evidence type="ECO:0000256" key="1">
    <source>
        <dbReference type="PROSITE-ProRule" id="PRU00497"/>
    </source>
</evidence>
<proteinExistence type="predicted"/>
<evidence type="ECO:0008006" key="5">
    <source>
        <dbReference type="Google" id="ProtNLM"/>
    </source>
</evidence>
<evidence type="ECO:0000313" key="3">
    <source>
        <dbReference type="EMBL" id="CAB3365407.1"/>
    </source>
</evidence>
<dbReference type="Proteomes" id="UP000494165">
    <property type="component" value="Unassembled WGS sequence"/>
</dbReference>
<dbReference type="AlphaFoldDB" id="A0A8S1C0C9"/>
<keyword evidence="1" id="KW-0193">Cuticle</keyword>
<feature type="chain" id="PRO_5035814308" description="Cuticle protein 16.8" evidence="2">
    <location>
        <begin position="19"/>
        <end position="146"/>
    </location>
</feature>
<dbReference type="PANTHER" id="PTHR10380">
    <property type="entry name" value="CUTICLE PROTEIN"/>
    <property type="match status" value="1"/>
</dbReference>